<accession>A0A5N6NU10</accession>
<dbReference type="AlphaFoldDB" id="A0A5N6NU10"/>
<dbReference type="OrthoDB" id="1660139at2759"/>
<dbReference type="EMBL" id="SZYD01000009">
    <property type="protein sequence ID" value="KAD5317288.1"/>
    <property type="molecule type" value="Genomic_DNA"/>
</dbReference>
<sequence>MSYYNPKNKNATDQLSKIGKETFDAMDDMFSTRRRSRHQSQATAPISRTTKNCYHQYQPQQAHVIQQQVYYDAPVAATITERVINCDEAAKMSCHQCLVTMTFIETPPPTQEKTALENPMTSQGPLFRLERDLNP</sequence>
<name>A0A5N6NU10_9ASTR</name>
<keyword evidence="2" id="KW-1185">Reference proteome</keyword>
<protein>
    <submittedName>
        <fullName evidence="1">Uncharacterized protein</fullName>
    </submittedName>
</protein>
<dbReference type="Proteomes" id="UP000326396">
    <property type="component" value="Linkage Group LG17"/>
</dbReference>
<proteinExistence type="predicted"/>
<comment type="caution">
    <text evidence="1">The sequence shown here is derived from an EMBL/GenBank/DDBJ whole genome shotgun (WGS) entry which is preliminary data.</text>
</comment>
<gene>
    <name evidence="1" type="ORF">E3N88_17234</name>
</gene>
<evidence type="ECO:0000313" key="1">
    <source>
        <dbReference type="EMBL" id="KAD5317288.1"/>
    </source>
</evidence>
<evidence type="ECO:0000313" key="2">
    <source>
        <dbReference type="Proteomes" id="UP000326396"/>
    </source>
</evidence>
<organism evidence="1 2">
    <name type="scientific">Mikania micrantha</name>
    <name type="common">bitter vine</name>
    <dbReference type="NCBI Taxonomy" id="192012"/>
    <lineage>
        <taxon>Eukaryota</taxon>
        <taxon>Viridiplantae</taxon>
        <taxon>Streptophyta</taxon>
        <taxon>Embryophyta</taxon>
        <taxon>Tracheophyta</taxon>
        <taxon>Spermatophyta</taxon>
        <taxon>Magnoliopsida</taxon>
        <taxon>eudicotyledons</taxon>
        <taxon>Gunneridae</taxon>
        <taxon>Pentapetalae</taxon>
        <taxon>asterids</taxon>
        <taxon>campanulids</taxon>
        <taxon>Asterales</taxon>
        <taxon>Asteraceae</taxon>
        <taxon>Asteroideae</taxon>
        <taxon>Heliantheae alliance</taxon>
        <taxon>Eupatorieae</taxon>
        <taxon>Mikania</taxon>
    </lineage>
</organism>
<reference evidence="1 2" key="1">
    <citation type="submission" date="2019-05" db="EMBL/GenBank/DDBJ databases">
        <title>Mikania micrantha, genome provides insights into the molecular mechanism of rapid growth.</title>
        <authorList>
            <person name="Liu B."/>
        </authorList>
    </citation>
    <scope>NUCLEOTIDE SEQUENCE [LARGE SCALE GENOMIC DNA]</scope>
    <source>
        <strain evidence="1">NLD-2019</strain>
        <tissue evidence="1">Leaf</tissue>
    </source>
</reference>